<name>A0ABN9WSM8_9DINO</name>
<protein>
    <submittedName>
        <fullName evidence="1">Uncharacterized protein</fullName>
    </submittedName>
</protein>
<evidence type="ECO:0000313" key="2">
    <source>
        <dbReference type="Proteomes" id="UP001189429"/>
    </source>
</evidence>
<accession>A0ABN9WSM8</accession>
<organism evidence="1 2">
    <name type="scientific">Prorocentrum cordatum</name>
    <dbReference type="NCBI Taxonomy" id="2364126"/>
    <lineage>
        <taxon>Eukaryota</taxon>
        <taxon>Sar</taxon>
        <taxon>Alveolata</taxon>
        <taxon>Dinophyceae</taxon>
        <taxon>Prorocentrales</taxon>
        <taxon>Prorocentraceae</taxon>
        <taxon>Prorocentrum</taxon>
    </lineage>
</organism>
<keyword evidence="2" id="KW-1185">Reference proteome</keyword>
<sequence>MDLPQLDRLPAEQFACHRYHHPERRPDTLAAPDGSRANASRAEAVVGCNIAKAPGGSSMLLARLSEATSMVGTMDAQAAFTIQGSSLLAAPNTVLTDPGFAKSKKVGGISVVYVDIPVFSFSALPVDQGLEAMLLADF</sequence>
<dbReference type="Proteomes" id="UP001189429">
    <property type="component" value="Unassembled WGS sequence"/>
</dbReference>
<evidence type="ECO:0000313" key="1">
    <source>
        <dbReference type="EMBL" id="CAK0888255.1"/>
    </source>
</evidence>
<dbReference type="EMBL" id="CAUYUJ010019048">
    <property type="protein sequence ID" value="CAK0888255.1"/>
    <property type="molecule type" value="Genomic_DNA"/>
</dbReference>
<reference evidence="1" key="1">
    <citation type="submission" date="2023-10" db="EMBL/GenBank/DDBJ databases">
        <authorList>
            <person name="Chen Y."/>
            <person name="Shah S."/>
            <person name="Dougan E. K."/>
            <person name="Thang M."/>
            <person name="Chan C."/>
        </authorList>
    </citation>
    <scope>NUCLEOTIDE SEQUENCE [LARGE SCALE GENOMIC DNA]</scope>
</reference>
<comment type="caution">
    <text evidence="1">The sequence shown here is derived from an EMBL/GenBank/DDBJ whole genome shotgun (WGS) entry which is preliminary data.</text>
</comment>
<proteinExistence type="predicted"/>
<gene>
    <name evidence="1" type="ORF">PCOR1329_LOCUS69073</name>
</gene>